<organism evidence="2 3">
    <name type="scientific">Pseudoalteromonas obscura</name>
    <dbReference type="NCBI Taxonomy" id="3048491"/>
    <lineage>
        <taxon>Bacteria</taxon>
        <taxon>Pseudomonadati</taxon>
        <taxon>Pseudomonadota</taxon>
        <taxon>Gammaproteobacteria</taxon>
        <taxon>Alteromonadales</taxon>
        <taxon>Pseudoalteromonadaceae</taxon>
        <taxon>Pseudoalteromonas</taxon>
    </lineage>
</organism>
<protein>
    <recommendedName>
        <fullName evidence="4">Phage protein</fullName>
    </recommendedName>
</protein>
<dbReference type="RefSeq" id="WP_284136543.1">
    <property type="nucleotide sequence ID" value="NZ_JASJUT010000002.1"/>
</dbReference>
<accession>A0ABT7EH57</accession>
<dbReference type="EMBL" id="JASJUT010000002">
    <property type="protein sequence ID" value="MDK2594391.1"/>
    <property type="molecule type" value="Genomic_DNA"/>
</dbReference>
<name>A0ABT7EH57_9GAMM</name>
<evidence type="ECO:0000313" key="3">
    <source>
        <dbReference type="Proteomes" id="UP001231915"/>
    </source>
</evidence>
<evidence type="ECO:0000313" key="2">
    <source>
        <dbReference type="EMBL" id="MDK2594391.1"/>
    </source>
</evidence>
<feature type="region of interest" description="Disordered" evidence="1">
    <location>
        <begin position="42"/>
        <end position="61"/>
    </location>
</feature>
<gene>
    <name evidence="2" type="ORF">QNM18_04835</name>
</gene>
<reference evidence="2 3" key="1">
    <citation type="submission" date="2023-05" db="EMBL/GenBank/DDBJ databases">
        <title>Pseudoalteromonas ardens sp. nov., Pseudoalteromonas obscura sp. nov., and Pseudoalteromonas umbrosa sp. nov., isolated from the coral Montipora capitata.</title>
        <authorList>
            <person name="Thomas E.M."/>
            <person name="Smith E.M."/>
            <person name="Papke E."/>
            <person name="Shlafstein M.D."/>
            <person name="Oline D.K."/>
            <person name="Videau P."/>
            <person name="Saw J.H."/>
            <person name="Strangman W.K."/>
            <person name="Ushijima B."/>
        </authorList>
    </citation>
    <scope>NUCLEOTIDE SEQUENCE [LARGE SCALE GENOMIC DNA]</scope>
    <source>
        <strain evidence="2 3">P94</strain>
    </source>
</reference>
<sequence>MSNKIEQLTEEVTELSLQLQREVVPEKTEAKLNQQIEDLKAELSDKSEESTIKADQHKPENAKVFSERNGLLILQVDKSNDDTSFTVAPGVNTLTSEQAQIALKYDQVKHYEPA</sequence>
<proteinExistence type="predicted"/>
<dbReference type="Proteomes" id="UP001231915">
    <property type="component" value="Unassembled WGS sequence"/>
</dbReference>
<evidence type="ECO:0008006" key="4">
    <source>
        <dbReference type="Google" id="ProtNLM"/>
    </source>
</evidence>
<keyword evidence="3" id="KW-1185">Reference proteome</keyword>
<evidence type="ECO:0000256" key="1">
    <source>
        <dbReference type="SAM" id="MobiDB-lite"/>
    </source>
</evidence>
<comment type="caution">
    <text evidence="2">The sequence shown here is derived from an EMBL/GenBank/DDBJ whole genome shotgun (WGS) entry which is preliminary data.</text>
</comment>